<dbReference type="Gramene" id="OMO86048">
    <property type="protein sequence ID" value="OMO86048"/>
    <property type="gene ID" value="CCACVL1_09845"/>
</dbReference>
<reference evidence="1 2" key="1">
    <citation type="submission" date="2013-09" db="EMBL/GenBank/DDBJ databases">
        <title>Corchorus capsularis genome sequencing.</title>
        <authorList>
            <person name="Alam M."/>
            <person name="Haque M.S."/>
            <person name="Islam M.S."/>
            <person name="Emdad E.M."/>
            <person name="Islam M.M."/>
            <person name="Ahmed B."/>
            <person name="Halim A."/>
            <person name="Hossen Q.M.M."/>
            <person name="Hossain M.Z."/>
            <person name="Ahmed R."/>
            <person name="Khan M.M."/>
            <person name="Islam R."/>
            <person name="Rashid M.M."/>
            <person name="Khan S.A."/>
            <person name="Rahman M.S."/>
            <person name="Alam M."/>
        </authorList>
    </citation>
    <scope>NUCLEOTIDE SEQUENCE [LARGE SCALE GENOMIC DNA]</scope>
    <source>
        <strain evidence="2">cv. CVL-1</strain>
        <tissue evidence="1">Whole seedling</tissue>
    </source>
</reference>
<comment type="caution">
    <text evidence="1">The sequence shown here is derived from an EMBL/GenBank/DDBJ whole genome shotgun (WGS) entry which is preliminary data.</text>
</comment>
<evidence type="ECO:0000313" key="2">
    <source>
        <dbReference type="Proteomes" id="UP000188268"/>
    </source>
</evidence>
<dbReference type="Proteomes" id="UP000188268">
    <property type="component" value="Unassembled WGS sequence"/>
</dbReference>
<dbReference type="AlphaFoldDB" id="A0A1R3ITY6"/>
<protein>
    <submittedName>
        <fullName evidence="1">Uncharacterized protein</fullName>
    </submittedName>
</protein>
<accession>A0A1R3ITY6</accession>
<keyword evidence="2" id="KW-1185">Reference proteome</keyword>
<evidence type="ECO:0000313" key="1">
    <source>
        <dbReference type="EMBL" id="OMO86048.1"/>
    </source>
</evidence>
<organism evidence="1 2">
    <name type="scientific">Corchorus capsularis</name>
    <name type="common">Jute</name>
    <dbReference type="NCBI Taxonomy" id="210143"/>
    <lineage>
        <taxon>Eukaryota</taxon>
        <taxon>Viridiplantae</taxon>
        <taxon>Streptophyta</taxon>
        <taxon>Embryophyta</taxon>
        <taxon>Tracheophyta</taxon>
        <taxon>Spermatophyta</taxon>
        <taxon>Magnoliopsida</taxon>
        <taxon>eudicotyledons</taxon>
        <taxon>Gunneridae</taxon>
        <taxon>Pentapetalae</taxon>
        <taxon>rosids</taxon>
        <taxon>malvids</taxon>
        <taxon>Malvales</taxon>
        <taxon>Malvaceae</taxon>
        <taxon>Grewioideae</taxon>
        <taxon>Apeibeae</taxon>
        <taxon>Corchorus</taxon>
    </lineage>
</organism>
<proteinExistence type="predicted"/>
<dbReference type="EMBL" id="AWWV01009519">
    <property type="protein sequence ID" value="OMO86048.1"/>
    <property type="molecule type" value="Genomic_DNA"/>
</dbReference>
<gene>
    <name evidence="1" type="ORF">CCACVL1_09845</name>
</gene>
<name>A0A1R3ITY6_COCAP</name>
<sequence length="20" mass="2185">MGNPGWPEFAFLTASMAKTE</sequence>